<feature type="transmembrane region" description="Helical" evidence="1">
    <location>
        <begin position="39"/>
        <end position="58"/>
    </location>
</feature>
<name>A0A9D1KVN7_9FIRM</name>
<feature type="transmembrane region" description="Helical" evidence="1">
    <location>
        <begin position="85"/>
        <end position="110"/>
    </location>
</feature>
<comment type="caution">
    <text evidence="2">The sequence shown here is derived from an EMBL/GenBank/DDBJ whole genome shotgun (WGS) entry which is preliminary data.</text>
</comment>
<keyword evidence="1" id="KW-1133">Transmembrane helix</keyword>
<dbReference type="Pfam" id="PF13346">
    <property type="entry name" value="ABC2_membrane_5"/>
    <property type="match status" value="1"/>
</dbReference>
<reference evidence="2" key="1">
    <citation type="submission" date="2020-10" db="EMBL/GenBank/DDBJ databases">
        <authorList>
            <person name="Gilroy R."/>
        </authorList>
    </citation>
    <scope>NUCLEOTIDE SEQUENCE</scope>
    <source>
        <strain evidence="2">CHK176-22527</strain>
    </source>
</reference>
<dbReference type="EMBL" id="DVLX01000033">
    <property type="protein sequence ID" value="HIT99275.1"/>
    <property type="molecule type" value="Genomic_DNA"/>
</dbReference>
<feature type="transmembrane region" description="Helical" evidence="1">
    <location>
        <begin position="12"/>
        <end position="33"/>
    </location>
</feature>
<feature type="transmembrane region" description="Helical" evidence="1">
    <location>
        <begin position="151"/>
        <end position="169"/>
    </location>
</feature>
<keyword evidence="1" id="KW-0472">Membrane</keyword>
<dbReference type="AlphaFoldDB" id="A0A9D1KVN7"/>
<evidence type="ECO:0000256" key="1">
    <source>
        <dbReference type="SAM" id="Phobius"/>
    </source>
</evidence>
<gene>
    <name evidence="2" type="ORF">IAD12_03365</name>
</gene>
<accession>A0A9D1KVN7</accession>
<protein>
    <submittedName>
        <fullName evidence="2">ABC-2 transporter permease</fullName>
    </submittedName>
</protein>
<dbReference type="Proteomes" id="UP000824159">
    <property type="component" value="Unassembled WGS sequence"/>
</dbReference>
<feature type="transmembrane region" description="Helical" evidence="1">
    <location>
        <begin position="116"/>
        <end position="139"/>
    </location>
</feature>
<sequence length="215" mass="24090">MSSIMKTVLLDIALIRPYAKNMILAAVLPIVFIMFNRSLLSTMCFSMCVVAITIGYNFSISEKNDMNRLYSILPVKKSTLVIGRYTYAISLGIVFLLFYLAVGVCAMIYFHDPLTVSNVISAAMSGAVMFAVSSAFQLPGFYKYGAIRGRIFMYIPFIGFMLLIFITRIPTIERFIIYLSYIPRGTLFIAVLAMIILLYGISLAVSIKIVKNKEI</sequence>
<reference evidence="2" key="2">
    <citation type="journal article" date="2021" name="PeerJ">
        <title>Extensive microbial diversity within the chicken gut microbiome revealed by metagenomics and culture.</title>
        <authorList>
            <person name="Gilroy R."/>
            <person name="Ravi A."/>
            <person name="Getino M."/>
            <person name="Pursley I."/>
            <person name="Horton D.L."/>
            <person name="Alikhan N.F."/>
            <person name="Baker D."/>
            <person name="Gharbi K."/>
            <person name="Hall N."/>
            <person name="Watson M."/>
            <person name="Adriaenssens E.M."/>
            <person name="Foster-Nyarko E."/>
            <person name="Jarju S."/>
            <person name="Secka A."/>
            <person name="Antonio M."/>
            <person name="Oren A."/>
            <person name="Chaudhuri R.R."/>
            <person name="La Ragione R."/>
            <person name="Hildebrand F."/>
            <person name="Pallen M.J."/>
        </authorList>
    </citation>
    <scope>NUCLEOTIDE SEQUENCE</scope>
    <source>
        <strain evidence="2">CHK176-22527</strain>
    </source>
</reference>
<evidence type="ECO:0000313" key="2">
    <source>
        <dbReference type="EMBL" id="HIT99275.1"/>
    </source>
</evidence>
<dbReference type="InterPro" id="IPR025699">
    <property type="entry name" value="ABC2_memb-like"/>
</dbReference>
<proteinExistence type="predicted"/>
<keyword evidence="1" id="KW-0812">Transmembrane</keyword>
<feature type="transmembrane region" description="Helical" evidence="1">
    <location>
        <begin position="181"/>
        <end position="205"/>
    </location>
</feature>
<organism evidence="2 3">
    <name type="scientific">Candidatus Allocopromorpha excrementavium</name>
    <dbReference type="NCBI Taxonomy" id="2840741"/>
    <lineage>
        <taxon>Bacteria</taxon>
        <taxon>Bacillati</taxon>
        <taxon>Bacillota</taxon>
        <taxon>Clostridia</taxon>
        <taxon>Eubacteriales</taxon>
        <taxon>Eubacteriaceae</taxon>
        <taxon>Eubacteriaceae incertae sedis</taxon>
        <taxon>Candidatus Allocopromorpha</taxon>
    </lineage>
</organism>
<evidence type="ECO:0000313" key="3">
    <source>
        <dbReference type="Proteomes" id="UP000824159"/>
    </source>
</evidence>